<evidence type="ECO:0000313" key="5">
    <source>
        <dbReference type="Proteomes" id="UP000199379"/>
    </source>
</evidence>
<dbReference type="PANTHER" id="PTHR10996">
    <property type="entry name" value="2-HYDROXYACID DEHYDROGENASE-RELATED"/>
    <property type="match status" value="1"/>
</dbReference>
<dbReference type="CDD" id="cd12167">
    <property type="entry name" value="2-Hacid_dh_8"/>
    <property type="match status" value="1"/>
</dbReference>
<dbReference type="SUPFAM" id="SSF51735">
    <property type="entry name" value="NAD(P)-binding Rossmann-fold domains"/>
    <property type="match status" value="1"/>
</dbReference>
<dbReference type="AlphaFoldDB" id="A0A1H7D8W3"/>
<keyword evidence="5" id="KW-1185">Reference proteome</keyword>
<evidence type="ECO:0000256" key="2">
    <source>
        <dbReference type="ARBA" id="ARBA00023027"/>
    </source>
</evidence>
<dbReference type="GO" id="GO:0030267">
    <property type="term" value="F:glyoxylate reductase (NADPH) activity"/>
    <property type="evidence" value="ECO:0007669"/>
    <property type="project" value="TreeGrafter"/>
</dbReference>
<keyword evidence="1" id="KW-0560">Oxidoreductase</keyword>
<accession>A0A1H7D8W3</accession>
<dbReference type="Proteomes" id="UP000199379">
    <property type="component" value="Unassembled WGS sequence"/>
</dbReference>
<dbReference type="GO" id="GO:0016618">
    <property type="term" value="F:hydroxypyruvate reductase [NAD(P)H] activity"/>
    <property type="evidence" value="ECO:0007669"/>
    <property type="project" value="TreeGrafter"/>
</dbReference>
<evidence type="ECO:0000256" key="1">
    <source>
        <dbReference type="ARBA" id="ARBA00023002"/>
    </source>
</evidence>
<dbReference type="Gene3D" id="3.40.50.720">
    <property type="entry name" value="NAD(P)-binding Rossmann-like Domain"/>
    <property type="match status" value="2"/>
</dbReference>
<protein>
    <submittedName>
        <fullName evidence="4">Phosphoglycerate dehydrogenase</fullName>
    </submittedName>
</protein>
<dbReference type="GO" id="GO:0051287">
    <property type="term" value="F:NAD binding"/>
    <property type="evidence" value="ECO:0007669"/>
    <property type="project" value="InterPro"/>
</dbReference>
<evidence type="ECO:0000313" key="4">
    <source>
        <dbReference type="EMBL" id="SEJ98299.1"/>
    </source>
</evidence>
<proteinExistence type="predicted"/>
<dbReference type="EMBL" id="FNYD01000010">
    <property type="protein sequence ID" value="SEJ98299.1"/>
    <property type="molecule type" value="Genomic_DNA"/>
</dbReference>
<sequence>MTDRPLVISAPEPRTLDLIFRPERLAELRARYDIHEIETDALATLPDPVLGKARYVIGQPPIDEATLARMESLRCVFNVEGNLFLNMPYARLFERGIHVVTTMEVFARPVAEIGLGLALDLLRGITDSDLAFREGREAWGLDGNGSARLLSGADVGLIGFGSIGRSLLPLLQPFRPRLRIYDPWLPPSLIADAGAEPAALDAILRESDVIFVLASVTDENEGFLDKNAFARMRPGAVFVLLSRAGVVNFDALVAAVASGHIRAASDVFPEEPLDPEHPVRRTPGFLRSAHRAGALDVAFKMMGDMVMEDMDLLDRGLPPMRCKRAERETVDKMRSKPVEKS</sequence>
<dbReference type="InterPro" id="IPR006140">
    <property type="entry name" value="D-isomer_DH_NAD-bd"/>
</dbReference>
<dbReference type="GO" id="GO:0005829">
    <property type="term" value="C:cytosol"/>
    <property type="evidence" value="ECO:0007669"/>
    <property type="project" value="TreeGrafter"/>
</dbReference>
<gene>
    <name evidence="4" type="ORF">SAMN05444007_11083</name>
</gene>
<dbReference type="OrthoDB" id="7681356at2"/>
<dbReference type="STRING" id="1227549.SAMN05444007_11083"/>
<dbReference type="InterPro" id="IPR036291">
    <property type="entry name" value="NAD(P)-bd_dom_sf"/>
</dbReference>
<feature type="domain" description="D-isomer specific 2-hydroxyacid dehydrogenase NAD-binding" evidence="3">
    <location>
        <begin position="115"/>
        <end position="292"/>
    </location>
</feature>
<evidence type="ECO:0000259" key="3">
    <source>
        <dbReference type="Pfam" id="PF02826"/>
    </source>
</evidence>
<dbReference type="InterPro" id="IPR050223">
    <property type="entry name" value="D-isomer_2-hydroxyacid_DH"/>
</dbReference>
<dbReference type="Pfam" id="PF02826">
    <property type="entry name" value="2-Hacid_dh_C"/>
    <property type="match status" value="1"/>
</dbReference>
<dbReference type="PANTHER" id="PTHR10996:SF178">
    <property type="entry name" value="2-HYDROXYACID DEHYDROGENASE YGL185C-RELATED"/>
    <property type="match status" value="1"/>
</dbReference>
<name>A0A1H7D8W3_9RHOB</name>
<dbReference type="SUPFAM" id="SSF52283">
    <property type="entry name" value="Formate/glycerate dehydrogenase catalytic domain-like"/>
    <property type="match status" value="1"/>
</dbReference>
<keyword evidence="2" id="KW-0520">NAD</keyword>
<organism evidence="4 5">
    <name type="scientific">Cribrihabitans marinus</name>
    <dbReference type="NCBI Taxonomy" id="1227549"/>
    <lineage>
        <taxon>Bacteria</taxon>
        <taxon>Pseudomonadati</taxon>
        <taxon>Pseudomonadota</taxon>
        <taxon>Alphaproteobacteria</taxon>
        <taxon>Rhodobacterales</taxon>
        <taxon>Paracoccaceae</taxon>
        <taxon>Cribrihabitans</taxon>
    </lineage>
</organism>
<reference evidence="4 5" key="1">
    <citation type="submission" date="2016-10" db="EMBL/GenBank/DDBJ databases">
        <authorList>
            <person name="de Groot N.N."/>
        </authorList>
    </citation>
    <scope>NUCLEOTIDE SEQUENCE [LARGE SCALE GENOMIC DNA]</scope>
    <source>
        <strain evidence="4 5">DSM 29340</strain>
    </source>
</reference>
<dbReference type="RefSeq" id="WP_092369580.1">
    <property type="nucleotide sequence ID" value="NZ_BMGV01000010.1"/>
</dbReference>